<evidence type="ECO:0000313" key="2">
    <source>
        <dbReference type="Proteomes" id="UP001501570"/>
    </source>
</evidence>
<proteinExistence type="predicted"/>
<dbReference type="InterPro" id="IPR011051">
    <property type="entry name" value="RmlC_Cupin_sf"/>
</dbReference>
<comment type="caution">
    <text evidence="1">The sequence shown here is derived from an EMBL/GenBank/DDBJ whole genome shotgun (WGS) entry which is preliminary data.</text>
</comment>
<reference evidence="2" key="1">
    <citation type="journal article" date="2019" name="Int. J. Syst. Evol. Microbiol.">
        <title>The Global Catalogue of Microorganisms (GCM) 10K type strain sequencing project: providing services to taxonomists for standard genome sequencing and annotation.</title>
        <authorList>
            <consortium name="The Broad Institute Genomics Platform"/>
            <consortium name="The Broad Institute Genome Sequencing Center for Infectious Disease"/>
            <person name="Wu L."/>
            <person name="Ma J."/>
        </authorList>
    </citation>
    <scope>NUCLEOTIDE SEQUENCE [LARGE SCALE GENOMIC DNA]</scope>
    <source>
        <strain evidence="2">JCM 18304</strain>
    </source>
</reference>
<evidence type="ECO:0000313" key="1">
    <source>
        <dbReference type="EMBL" id="GAA5190694.1"/>
    </source>
</evidence>
<organism evidence="1 2">
    <name type="scientific">Rugosimonospora acidiphila</name>
    <dbReference type="NCBI Taxonomy" id="556531"/>
    <lineage>
        <taxon>Bacteria</taxon>
        <taxon>Bacillati</taxon>
        <taxon>Actinomycetota</taxon>
        <taxon>Actinomycetes</taxon>
        <taxon>Micromonosporales</taxon>
        <taxon>Micromonosporaceae</taxon>
        <taxon>Rugosimonospora</taxon>
    </lineage>
</organism>
<dbReference type="SUPFAM" id="SSF51182">
    <property type="entry name" value="RmlC-like cupins"/>
    <property type="match status" value="1"/>
</dbReference>
<keyword evidence="2" id="KW-1185">Reference proteome</keyword>
<sequence length="282" mass="31547">MQINTVEQAHNLYDDGNIRQGERTVKSLLVGQEGAPDNYKFAYSYGEGDSEWATPRHRHLFDQIRHPVEGDYSIGKNRVLPAGWVGYFPESAYYGPQVMSPNLRMCVLQFGGATGRGFYSTTQRKHAIAQLKAKGTLKNGIFQWVDEQGRTHNQDAGEALWEAACNEPADYPPSRYSDLVLINPATFEWREDQGAPGVARKVLGSFTERDIRIQLLRVESGATLEFGTQPSSEVLFLKEGRLEADGTVHERLTGFGSAAADQPVQLRAHERAELLYIKLPTF</sequence>
<dbReference type="EMBL" id="BAABJQ010000014">
    <property type="protein sequence ID" value="GAA5190694.1"/>
    <property type="molecule type" value="Genomic_DNA"/>
</dbReference>
<accession>A0ABP9S2V0</accession>
<protein>
    <submittedName>
        <fullName evidence="1">Uncharacterized protein</fullName>
    </submittedName>
</protein>
<name>A0ABP9S2V0_9ACTN</name>
<gene>
    <name evidence="1" type="ORF">GCM10023322_46460</name>
</gene>
<dbReference type="Proteomes" id="UP001501570">
    <property type="component" value="Unassembled WGS sequence"/>
</dbReference>